<gene>
    <name evidence="1" type="ORF">ECRASSUSDP1_LOCUS15536</name>
</gene>
<organism evidence="1 2">
    <name type="scientific">Euplotes crassus</name>
    <dbReference type="NCBI Taxonomy" id="5936"/>
    <lineage>
        <taxon>Eukaryota</taxon>
        <taxon>Sar</taxon>
        <taxon>Alveolata</taxon>
        <taxon>Ciliophora</taxon>
        <taxon>Intramacronucleata</taxon>
        <taxon>Spirotrichea</taxon>
        <taxon>Hypotrichia</taxon>
        <taxon>Euplotida</taxon>
        <taxon>Euplotidae</taxon>
        <taxon>Moneuplotes</taxon>
    </lineage>
</organism>
<comment type="caution">
    <text evidence="1">The sequence shown here is derived from an EMBL/GenBank/DDBJ whole genome shotgun (WGS) entry which is preliminary data.</text>
</comment>
<name>A0AAD1XK93_EUPCR</name>
<keyword evidence="2" id="KW-1185">Reference proteome</keyword>
<dbReference type="EMBL" id="CAMPGE010015571">
    <property type="protein sequence ID" value="CAI2374184.1"/>
    <property type="molecule type" value="Genomic_DNA"/>
</dbReference>
<accession>A0AAD1XK93</accession>
<reference evidence="1" key="1">
    <citation type="submission" date="2023-07" db="EMBL/GenBank/DDBJ databases">
        <authorList>
            <consortium name="AG Swart"/>
            <person name="Singh M."/>
            <person name="Singh A."/>
            <person name="Seah K."/>
            <person name="Emmerich C."/>
        </authorList>
    </citation>
    <scope>NUCLEOTIDE SEQUENCE</scope>
    <source>
        <strain evidence="1">DP1</strain>
    </source>
</reference>
<dbReference type="Proteomes" id="UP001295684">
    <property type="component" value="Unassembled WGS sequence"/>
</dbReference>
<protein>
    <submittedName>
        <fullName evidence="1">Uncharacterized protein</fullName>
    </submittedName>
</protein>
<sequence>MASFSQFNSDFDYFLFETYLLAMKEFIGTKENDCKEFMACEVFRLGFEVL</sequence>
<evidence type="ECO:0000313" key="1">
    <source>
        <dbReference type="EMBL" id="CAI2374184.1"/>
    </source>
</evidence>
<dbReference type="AlphaFoldDB" id="A0AAD1XK93"/>
<evidence type="ECO:0000313" key="2">
    <source>
        <dbReference type="Proteomes" id="UP001295684"/>
    </source>
</evidence>
<proteinExistence type="predicted"/>